<reference evidence="1" key="1">
    <citation type="journal article" date="2023" name="G3 (Bethesda)">
        <title>A reference genome for the long-term kleptoplast-retaining sea slug Elysia crispata morphotype clarki.</title>
        <authorList>
            <person name="Eastman K.E."/>
            <person name="Pendleton A.L."/>
            <person name="Shaikh M.A."/>
            <person name="Suttiyut T."/>
            <person name="Ogas R."/>
            <person name="Tomko P."/>
            <person name="Gavelis G."/>
            <person name="Widhalm J.R."/>
            <person name="Wisecaver J.H."/>
        </authorList>
    </citation>
    <scope>NUCLEOTIDE SEQUENCE</scope>
    <source>
        <strain evidence="1">ECLA1</strain>
    </source>
</reference>
<evidence type="ECO:0000313" key="1">
    <source>
        <dbReference type="EMBL" id="KAK3765813.1"/>
    </source>
</evidence>
<name>A0AAE0ZAM0_9GAST</name>
<keyword evidence="2" id="KW-1185">Reference proteome</keyword>
<protein>
    <submittedName>
        <fullName evidence="1">Uncharacterized protein</fullName>
    </submittedName>
</protein>
<gene>
    <name evidence="1" type="ORF">RRG08_026283</name>
</gene>
<evidence type="ECO:0000313" key="2">
    <source>
        <dbReference type="Proteomes" id="UP001283361"/>
    </source>
</evidence>
<comment type="caution">
    <text evidence="1">The sequence shown here is derived from an EMBL/GenBank/DDBJ whole genome shotgun (WGS) entry which is preliminary data.</text>
</comment>
<organism evidence="1 2">
    <name type="scientific">Elysia crispata</name>
    <name type="common">lettuce slug</name>
    <dbReference type="NCBI Taxonomy" id="231223"/>
    <lineage>
        <taxon>Eukaryota</taxon>
        <taxon>Metazoa</taxon>
        <taxon>Spiralia</taxon>
        <taxon>Lophotrochozoa</taxon>
        <taxon>Mollusca</taxon>
        <taxon>Gastropoda</taxon>
        <taxon>Heterobranchia</taxon>
        <taxon>Euthyneura</taxon>
        <taxon>Panpulmonata</taxon>
        <taxon>Sacoglossa</taxon>
        <taxon>Placobranchoidea</taxon>
        <taxon>Plakobranchidae</taxon>
        <taxon>Elysia</taxon>
    </lineage>
</organism>
<accession>A0AAE0ZAM0</accession>
<dbReference type="EMBL" id="JAWDGP010004277">
    <property type="protein sequence ID" value="KAK3765813.1"/>
    <property type="molecule type" value="Genomic_DNA"/>
</dbReference>
<dbReference type="Proteomes" id="UP001283361">
    <property type="component" value="Unassembled WGS sequence"/>
</dbReference>
<sequence>MIRKSHRGQHCLTLCTGINVALSTFNGSQVAYVSKLSIEPLLLIAGEILPQPRYILTNKFALSLTHRNHFVLTTQELLLFIYFSLIMKRTGRAVGPTRLLTLHGKGASLFANVTSQMCLPNGGITAVSKGHITLPS</sequence>
<dbReference type="AlphaFoldDB" id="A0AAE0ZAM0"/>
<proteinExistence type="predicted"/>